<feature type="signal peptide" evidence="1">
    <location>
        <begin position="1"/>
        <end position="22"/>
    </location>
</feature>
<protein>
    <submittedName>
        <fullName evidence="2">Uncharacterized protein</fullName>
    </submittedName>
</protein>
<evidence type="ECO:0000256" key="1">
    <source>
        <dbReference type="SAM" id="SignalP"/>
    </source>
</evidence>
<name>A0A518DEN7_9BACT</name>
<dbReference type="AlphaFoldDB" id="A0A518DEN7"/>
<evidence type="ECO:0000313" key="3">
    <source>
        <dbReference type="Proteomes" id="UP000317429"/>
    </source>
</evidence>
<dbReference type="Proteomes" id="UP000317429">
    <property type="component" value="Chromosome"/>
</dbReference>
<dbReference type="KEGG" id="pnd:Pla175_33230"/>
<reference evidence="2 3" key="1">
    <citation type="submission" date="2019-02" db="EMBL/GenBank/DDBJ databases">
        <title>Deep-cultivation of Planctomycetes and their phenomic and genomic characterization uncovers novel biology.</title>
        <authorList>
            <person name="Wiegand S."/>
            <person name="Jogler M."/>
            <person name="Boedeker C."/>
            <person name="Pinto D."/>
            <person name="Vollmers J."/>
            <person name="Rivas-Marin E."/>
            <person name="Kohn T."/>
            <person name="Peeters S.H."/>
            <person name="Heuer A."/>
            <person name="Rast P."/>
            <person name="Oberbeckmann S."/>
            <person name="Bunk B."/>
            <person name="Jeske O."/>
            <person name="Meyerdierks A."/>
            <person name="Storesund J.E."/>
            <person name="Kallscheuer N."/>
            <person name="Luecker S."/>
            <person name="Lage O.M."/>
            <person name="Pohl T."/>
            <person name="Merkel B.J."/>
            <person name="Hornburger P."/>
            <person name="Mueller R.-W."/>
            <person name="Bruemmer F."/>
            <person name="Labrenz M."/>
            <person name="Spormann A.M."/>
            <person name="Op den Camp H."/>
            <person name="Overmann J."/>
            <person name="Amann R."/>
            <person name="Jetten M.S.M."/>
            <person name="Mascher T."/>
            <person name="Medema M.H."/>
            <person name="Devos D.P."/>
            <person name="Kaster A.-K."/>
            <person name="Ovreas L."/>
            <person name="Rohde M."/>
            <person name="Galperin M.Y."/>
            <person name="Jogler C."/>
        </authorList>
    </citation>
    <scope>NUCLEOTIDE SEQUENCE [LARGE SCALE GENOMIC DNA]</scope>
    <source>
        <strain evidence="2 3">Pla175</strain>
    </source>
</reference>
<sequence precursor="true">MFKQSMLTVAALALVSAGSARADHHHHAYRPASPTDALRQQVGVLEFQASRLLVDCADRHIILGELGQLRDDLNRLDAGLAAGVRTRRQLERLADLAHHIDEHACVIEEKIGAAVAWLERRQPQRRVVAYSRPVVVQRVGFGQPGFAVSLSGSRGAIALGQPAFVGAPLRRHSVGYAPAPQGVDHELCALRDGVARLHVLAIELHRQFH</sequence>
<dbReference type="RefSeq" id="WP_145287375.1">
    <property type="nucleotide sequence ID" value="NZ_CP036291.1"/>
</dbReference>
<keyword evidence="1" id="KW-0732">Signal</keyword>
<keyword evidence="3" id="KW-1185">Reference proteome</keyword>
<gene>
    <name evidence="2" type="ORF">Pla175_33230</name>
</gene>
<evidence type="ECO:0000313" key="2">
    <source>
        <dbReference type="EMBL" id="QDU89926.1"/>
    </source>
</evidence>
<organism evidence="2 3">
    <name type="scientific">Pirellulimonas nuda</name>
    <dbReference type="NCBI Taxonomy" id="2528009"/>
    <lineage>
        <taxon>Bacteria</taxon>
        <taxon>Pseudomonadati</taxon>
        <taxon>Planctomycetota</taxon>
        <taxon>Planctomycetia</taxon>
        <taxon>Pirellulales</taxon>
        <taxon>Lacipirellulaceae</taxon>
        <taxon>Pirellulimonas</taxon>
    </lineage>
</organism>
<dbReference type="EMBL" id="CP036291">
    <property type="protein sequence ID" value="QDU89926.1"/>
    <property type="molecule type" value="Genomic_DNA"/>
</dbReference>
<accession>A0A518DEN7</accession>
<proteinExistence type="predicted"/>
<feature type="chain" id="PRO_5022069212" evidence="1">
    <location>
        <begin position="23"/>
        <end position="209"/>
    </location>
</feature>